<dbReference type="Proteomes" id="UP000887579">
    <property type="component" value="Unplaced"/>
</dbReference>
<proteinExistence type="predicted"/>
<sequence>MLLLWKMISLIRMFFFGLGVNQPGIAMANVDATGAAEPNILSWAFLQMMEFIQMNFLEFFSINLNNEWDPYYIKSLKHNYTRDRFLREKRINA</sequence>
<protein>
    <submittedName>
        <fullName evidence="2">Uncharacterized protein</fullName>
    </submittedName>
</protein>
<reference evidence="2" key="1">
    <citation type="submission" date="2022-11" db="UniProtKB">
        <authorList>
            <consortium name="WormBaseParasite"/>
        </authorList>
    </citation>
    <scope>IDENTIFICATION</scope>
</reference>
<organism evidence="1 2">
    <name type="scientific">Panagrolaimus sp. ES5</name>
    <dbReference type="NCBI Taxonomy" id="591445"/>
    <lineage>
        <taxon>Eukaryota</taxon>
        <taxon>Metazoa</taxon>
        <taxon>Ecdysozoa</taxon>
        <taxon>Nematoda</taxon>
        <taxon>Chromadorea</taxon>
        <taxon>Rhabditida</taxon>
        <taxon>Tylenchina</taxon>
        <taxon>Panagrolaimomorpha</taxon>
        <taxon>Panagrolaimoidea</taxon>
        <taxon>Panagrolaimidae</taxon>
        <taxon>Panagrolaimus</taxon>
    </lineage>
</organism>
<evidence type="ECO:0000313" key="2">
    <source>
        <dbReference type="WBParaSite" id="ES5_v2.g13055.t1"/>
    </source>
</evidence>
<dbReference type="WBParaSite" id="ES5_v2.g13055.t1">
    <property type="protein sequence ID" value="ES5_v2.g13055.t1"/>
    <property type="gene ID" value="ES5_v2.g13055"/>
</dbReference>
<name>A0AC34F7P2_9BILA</name>
<accession>A0AC34F7P2</accession>
<evidence type="ECO:0000313" key="1">
    <source>
        <dbReference type="Proteomes" id="UP000887579"/>
    </source>
</evidence>